<name>A0A517TWP3_9BACT</name>
<keyword evidence="3" id="KW-0694">RNA-binding</keyword>
<gene>
    <name evidence="3 7" type="primary">rsgA</name>
    <name evidence="7" type="ORF">I41_19770</name>
</gene>
<keyword evidence="3" id="KW-0699">rRNA-binding</keyword>
<feature type="binding site" evidence="3">
    <location>
        <position position="343"/>
    </location>
    <ligand>
        <name>Zn(2+)</name>
        <dbReference type="ChEBI" id="CHEBI:29105"/>
    </ligand>
</feature>
<dbReference type="SUPFAM" id="SSF52540">
    <property type="entry name" value="P-loop containing nucleoside triphosphate hydrolases"/>
    <property type="match status" value="1"/>
</dbReference>
<feature type="binding site" evidence="3">
    <location>
        <position position="341"/>
    </location>
    <ligand>
        <name>Zn(2+)</name>
        <dbReference type="ChEBI" id="CHEBI:29105"/>
    </ligand>
</feature>
<comment type="subcellular location">
    <subcellularLocation>
        <location evidence="3">Cytoplasm</location>
    </subcellularLocation>
</comment>
<dbReference type="Gene3D" id="1.10.40.50">
    <property type="entry name" value="Probable gtpase engc, domain 3"/>
    <property type="match status" value="1"/>
</dbReference>
<dbReference type="InterPro" id="IPR012340">
    <property type="entry name" value="NA-bd_OB-fold"/>
</dbReference>
<feature type="binding site" evidence="3">
    <location>
        <position position="349"/>
    </location>
    <ligand>
        <name>Zn(2+)</name>
        <dbReference type="ChEBI" id="CHEBI:29105"/>
    </ligand>
</feature>
<dbReference type="PANTHER" id="PTHR32120:SF11">
    <property type="entry name" value="SMALL RIBOSOMAL SUBUNIT BIOGENESIS GTPASE RSGA 1, MITOCHONDRIAL-RELATED"/>
    <property type="match status" value="1"/>
</dbReference>
<dbReference type="InterPro" id="IPR030378">
    <property type="entry name" value="G_CP_dom"/>
</dbReference>
<feature type="binding site" evidence="3">
    <location>
        <begin position="203"/>
        <end position="206"/>
    </location>
    <ligand>
        <name>GTP</name>
        <dbReference type="ChEBI" id="CHEBI:37565"/>
    </ligand>
</feature>
<evidence type="ECO:0000259" key="6">
    <source>
        <dbReference type="PROSITE" id="PS51721"/>
    </source>
</evidence>
<dbReference type="Gene3D" id="3.40.50.300">
    <property type="entry name" value="P-loop containing nucleotide triphosphate hydrolases"/>
    <property type="match status" value="1"/>
</dbReference>
<proteinExistence type="inferred from homology"/>
<dbReference type="Proteomes" id="UP000317909">
    <property type="component" value="Chromosome"/>
</dbReference>
<feature type="domain" description="EngC GTPase" evidence="5">
    <location>
        <begin position="163"/>
        <end position="310"/>
    </location>
</feature>
<keyword evidence="1 3" id="KW-0547">Nucleotide-binding</keyword>
<feature type="compositionally biased region" description="Basic and acidic residues" evidence="4">
    <location>
        <begin position="8"/>
        <end position="25"/>
    </location>
</feature>
<comment type="function">
    <text evidence="3">One of several proteins that assist in the late maturation steps of the functional core of the 30S ribosomal subunit. Helps release RbfA from mature subunits. May play a role in the assembly of ribosomal proteins into the subunit. Circularly permuted GTPase that catalyzes slow GTP hydrolysis, GTPase activity is stimulated by the 30S ribosomal subunit.</text>
</comment>
<dbReference type="PANTHER" id="PTHR32120">
    <property type="entry name" value="SMALL RIBOSOMAL SUBUNIT BIOGENESIS GTPASE RSGA"/>
    <property type="match status" value="1"/>
</dbReference>
<comment type="subunit">
    <text evidence="3">Monomer. Associates with 30S ribosomal subunit, binds 16S rRNA.</text>
</comment>
<comment type="cofactor">
    <cofactor evidence="3">
        <name>Zn(2+)</name>
        <dbReference type="ChEBI" id="CHEBI:29105"/>
    </cofactor>
    <text evidence="3">Binds 1 zinc ion per subunit.</text>
</comment>
<keyword evidence="3 7" id="KW-0378">Hydrolase</keyword>
<dbReference type="GO" id="GO:0005737">
    <property type="term" value="C:cytoplasm"/>
    <property type="evidence" value="ECO:0007669"/>
    <property type="project" value="UniProtKB-SubCell"/>
</dbReference>
<dbReference type="EMBL" id="CP036339">
    <property type="protein sequence ID" value="QDT72793.1"/>
    <property type="molecule type" value="Genomic_DNA"/>
</dbReference>
<keyword evidence="3" id="KW-0862">Zinc</keyword>
<keyword evidence="8" id="KW-1185">Reference proteome</keyword>
<dbReference type="RefSeq" id="WP_145432326.1">
    <property type="nucleotide sequence ID" value="NZ_CP036339.1"/>
</dbReference>
<dbReference type="HAMAP" id="MF_01820">
    <property type="entry name" value="GTPase_RsgA"/>
    <property type="match status" value="1"/>
</dbReference>
<dbReference type="CDD" id="cd01854">
    <property type="entry name" value="YjeQ_EngC"/>
    <property type="match status" value="1"/>
</dbReference>
<comment type="similarity">
    <text evidence="3">Belongs to the TRAFAC class YlqF/YawG GTPase family. RsgA subfamily.</text>
</comment>
<evidence type="ECO:0000259" key="5">
    <source>
        <dbReference type="PROSITE" id="PS50936"/>
    </source>
</evidence>
<dbReference type="InterPro" id="IPR027417">
    <property type="entry name" value="P-loop_NTPase"/>
</dbReference>
<keyword evidence="3" id="KW-0963">Cytoplasm</keyword>
<dbReference type="InterPro" id="IPR010914">
    <property type="entry name" value="RsgA_GTPase_dom"/>
</dbReference>
<dbReference type="KEGG" id="llh:I41_19770"/>
<dbReference type="GO" id="GO:0042274">
    <property type="term" value="P:ribosomal small subunit biogenesis"/>
    <property type="evidence" value="ECO:0007669"/>
    <property type="project" value="UniProtKB-UniRule"/>
</dbReference>
<accession>A0A517TWP3</accession>
<dbReference type="GO" id="GO:0003924">
    <property type="term" value="F:GTPase activity"/>
    <property type="evidence" value="ECO:0007669"/>
    <property type="project" value="UniProtKB-UniRule"/>
</dbReference>
<dbReference type="PROSITE" id="PS50936">
    <property type="entry name" value="ENGC_GTPASE"/>
    <property type="match status" value="1"/>
</dbReference>
<feature type="domain" description="CP-type G" evidence="6">
    <location>
        <begin position="147"/>
        <end position="312"/>
    </location>
</feature>
<organism evidence="7 8">
    <name type="scientific">Lacipirellula limnantheis</name>
    <dbReference type="NCBI Taxonomy" id="2528024"/>
    <lineage>
        <taxon>Bacteria</taxon>
        <taxon>Pseudomonadati</taxon>
        <taxon>Planctomycetota</taxon>
        <taxon>Planctomycetia</taxon>
        <taxon>Pirellulales</taxon>
        <taxon>Lacipirellulaceae</taxon>
        <taxon>Lacipirellula</taxon>
    </lineage>
</organism>
<dbReference type="PROSITE" id="PS51721">
    <property type="entry name" value="G_CP"/>
    <property type="match status" value="1"/>
</dbReference>
<feature type="binding site" evidence="3">
    <location>
        <begin position="254"/>
        <end position="262"/>
    </location>
    <ligand>
        <name>GTP</name>
        <dbReference type="ChEBI" id="CHEBI:37565"/>
    </ligand>
</feature>
<dbReference type="OrthoDB" id="9809485at2"/>
<feature type="region of interest" description="Disordered" evidence="4">
    <location>
        <begin position="1"/>
        <end position="37"/>
    </location>
</feature>
<dbReference type="InterPro" id="IPR004881">
    <property type="entry name" value="Ribosome_biogen_GTPase_RsgA"/>
</dbReference>
<evidence type="ECO:0000313" key="8">
    <source>
        <dbReference type="Proteomes" id="UP000317909"/>
    </source>
</evidence>
<dbReference type="GO" id="GO:0019843">
    <property type="term" value="F:rRNA binding"/>
    <property type="evidence" value="ECO:0007669"/>
    <property type="project" value="UniProtKB-KW"/>
</dbReference>
<keyword evidence="3" id="KW-0690">Ribosome biogenesis</keyword>
<dbReference type="AlphaFoldDB" id="A0A517TWP3"/>
<evidence type="ECO:0000256" key="4">
    <source>
        <dbReference type="SAM" id="MobiDB-lite"/>
    </source>
</evidence>
<reference evidence="7 8" key="1">
    <citation type="submission" date="2019-02" db="EMBL/GenBank/DDBJ databases">
        <title>Deep-cultivation of Planctomycetes and their phenomic and genomic characterization uncovers novel biology.</title>
        <authorList>
            <person name="Wiegand S."/>
            <person name="Jogler M."/>
            <person name="Boedeker C."/>
            <person name="Pinto D."/>
            <person name="Vollmers J."/>
            <person name="Rivas-Marin E."/>
            <person name="Kohn T."/>
            <person name="Peeters S.H."/>
            <person name="Heuer A."/>
            <person name="Rast P."/>
            <person name="Oberbeckmann S."/>
            <person name="Bunk B."/>
            <person name="Jeske O."/>
            <person name="Meyerdierks A."/>
            <person name="Storesund J.E."/>
            <person name="Kallscheuer N."/>
            <person name="Luecker S."/>
            <person name="Lage O.M."/>
            <person name="Pohl T."/>
            <person name="Merkel B.J."/>
            <person name="Hornburger P."/>
            <person name="Mueller R.-W."/>
            <person name="Bruemmer F."/>
            <person name="Labrenz M."/>
            <person name="Spormann A.M."/>
            <person name="Op den Camp H."/>
            <person name="Overmann J."/>
            <person name="Amann R."/>
            <person name="Jetten M.S.M."/>
            <person name="Mascher T."/>
            <person name="Medema M.H."/>
            <person name="Devos D.P."/>
            <person name="Kaster A.-K."/>
            <person name="Ovreas L."/>
            <person name="Rohde M."/>
            <person name="Galperin M.Y."/>
            <person name="Jogler C."/>
        </authorList>
    </citation>
    <scope>NUCLEOTIDE SEQUENCE [LARGE SCALE GENOMIC DNA]</scope>
    <source>
        <strain evidence="7 8">I41</strain>
    </source>
</reference>
<feature type="binding site" evidence="3">
    <location>
        <position position="336"/>
    </location>
    <ligand>
        <name>Zn(2+)</name>
        <dbReference type="ChEBI" id="CHEBI:29105"/>
    </ligand>
</feature>
<evidence type="ECO:0000256" key="1">
    <source>
        <dbReference type="ARBA" id="ARBA00022741"/>
    </source>
</evidence>
<keyword evidence="2 3" id="KW-0342">GTP-binding</keyword>
<dbReference type="Gene3D" id="2.40.50.140">
    <property type="entry name" value="Nucleic acid-binding proteins"/>
    <property type="match status" value="1"/>
</dbReference>
<dbReference type="EC" id="3.6.1.-" evidence="3"/>
<protein>
    <recommendedName>
        <fullName evidence="3">Small ribosomal subunit biogenesis GTPase RsgA</fullName>
        <ecNumber evidence="3">3.6.1.-</ecNumber>
    </recommendedName>
</protein>
<dbReference type="GO" id="GO:0046872">
    <property type="term" value="F:metal ion binding"/>
    <property type="evidence" value="ECO:0007669"/>
    <property type="project" value="UniProtKB-KW"/>
</dbReference>
<dbReference type="Pfam" id="PF03193">
    <property type="entry name" value="RsgA_GTPase"/>
    <property type="match status" value="1"/>
</dbReference>
<dbReference type="NCBIfam" id="TIGR00157">
    <property type="entry name" value="ribosome small subunit-dependent GTPase A"/>
    <property type="match status" value="1"/>
</dbReference>
<dbReference type="GO" id="GO:0005525">
    <property type="term" value="F:GTP binding"/>
    <property type="evidence" value="ECO:0007669"/>
    <property type="project" value="UniProtKB-UniRule"/>
</dbReference>
<sequence length="376" mass="41857">MAKKKRQVRADFRKNRSVRARDKNWSRGVDPSGDDLADVHQHESVSGKGALTRKRVIAGAEIVEDDSGASVQLSIDPEICRIGRVLRVQGLHSMVQLDDGVLRRCATRRILKTLATDQRHVVAAGDRVWVRPERADEGIIERVEPRHGILSRASRGRQHVLVTNVDQVIVVVSAAEPKLKPHLVDRYLVMADKNGIEPIICINKADLVDAADLQPLIGVYSQLGYRVLLVSAERGWNIDSLRRLLKDRQSAFAGQSGVGKSSLLNAVEPGLQLRVREVSSENEKGRHTTTTAELIPLAAGGFVFDTPGIRQFQLWDVIPQEVAGFFRDLRPYVSRCKYPNCSHNHEEPCAVKDAVADGFIDARRYESYLAMLDDEA</sequence>
<evidence type="ECO:0000313" key="7">
    <source>
        <dbReference type="EMBL" id="QDT72793.1"/>
    </source>
</evidence>
<evidence type="ECO:0000256" key="2">
    <source>
        <dbReference type="ARBA" id="ARBA00023134"/>
    </source>
</evidence>
<keyword evidence="3" id="KW-0479">Metal-binding</keyword>
<evidence type="ECO:0000256" key="3">
    <source>
        <dbReference type="HAMAP-Rule" id="MF_01820"/>
    </source>
</evidence>